<dbReference type="PROSITE" id="PS00018">
    <property type="entry name" value="EF_HAND_1"/>
    <property type="match status" value="1"/>
</dbReference>
<protein>
    <recommendedName>
        <fullName evidence="2">EF-hand domain-containing protein</fullName>
    </recommendedName>
</protein>
<accession>A0A5B9MAK4</accession>
<dbReference type="EMBL" id="CP036264">
    <property type="protein sequence ID" value="QEF98321.1"/>
    <property type="molecule type" value="Genomic_DNA"/>
</dbReference>
<reference evidence="3 4" key="1">
    <citation type="submission" date="2019-02" db="EMBL/GenBank/DDBJ databases">
        <title>Planctomycetal bacteria perform biofilm scaping via a novel small molecule.</title>
        <authorList>
            <person name="Jeske O."/>
            <person name="Boedeker C."/>
            <person name="Wiegand S."/>
            <person name="Breitling P."/>
            <person name="Kallscheuer N."/>
            <person name="Jogler M."/>
            <person name="Rohde M."/>
            <person name="Petersen J."/>
            <person name="Medema M.H."/>
            <person name="Surup F."/>
            <person name="Jogler C."/>
        </authorList>
    </citation>
    <scope>NUCLEOTIDE SEQUENCE [LARGE SCALE GENOMIC DNA]</scope>
    <source>
        <strain evidence="3 4">Mal15</strain>
    </source>
</reference>
<organism evidence="3 4">
    <name type="scientific">Stieleria maiorica</name>
    <dbReference type="NCBI Taxonomy" id="2795974"/>
    <lineage>
        <taxon>Bacteria</taxon>
        <taxon>Pseudomonadati</taxon>
        <taxon>Planctomycetota</taxon>
        <taxon>Planctomycetia</taxon>
        <taxon>Pirellulales</taxon>
        <taxon>Pirellulaceae</taxon>
        <taxon>Stieleria</taxon>
    </lineage>
</organism>
<dbReference type="InterPro" id="IPR002048">
    <property type="entry name" value="EF_hand_dom"/>
</dbReference>
<feature type="region of interest" description="Disordered" evidence="1">
    <location>
        <begin position="163"/>
        <end position="200"/>
    </location>
</feature>
<dbReference type="Proteomes" id="UP000321353">
    <property type="component" value="Chromosome"/>
</dbReference>
<dbReference type="SUPFAM" id="SSF47473">
    <property type="entry name" value="EF-hand"/>
    <property type="match status" value="1"/>
</dbReference>
<dbReference type="AlphaFoldDB" id="A0A5B9MAK4"/>
<dbReference type="InterPro" id="IPR018247">
    <property type="entry name" value="EF_Hand_1_Ca_BS"/>
</dbReference>
<name>A0A5B9MAK4_9BACT</name>
<proteinExistence type="predicted"/>
<dbReference type="RefSeq" id="WP_147867866.1">
    <property type="nucleotide sequence ID" value="NZ_CP036264.1"/>
</dbReference>
<evidence type="ECO:0000256" key="1">
    <source>
        <dbReference type="SAM" id="MobiDB-lite"/>
    </source>
</evidence>
<sequence>MVRRSVQGAVFSGIVLVPGLLFAQPPGRGGQQGGMRGGPPTEMIFQLFQQADTNGDGSVTQAELTTAMQTMARGDRRGRGGPPPQGMQPGFNQPQQLLGAGGPPPRAGGEGEPGGHPGPPPQPGQVLPEPIAASLNLTDRQSRQLAALQADVDKRLAAILTDEQETQLQQAGPAHGQAFGPRPGEGQPGERFGGRPERPL</sequence>
<dbReference type="InterPro" id="IPR011992">
    <property type="entry name" value="EF-hand-dom_pair"/>
</dbReference>
<feature type="domain" description="EF-hand" evidence="2">
    <location>
        <begin position="39"/>
        <end position="74"/>
    </location>
</feature>
<evidence type="ECO:0000313" key="4">
    <source>
        <dbReference type="Proteomes" id="UP000321353"/>
    </source>
</evidence>
<gene>
    <name evidence="3" type="ORF">Mal15_23730</name>
</gene>
<dbReference type="KEGG" id="smam:Mal15_23730"/>
<dbReference type="GO" id="GO:0005509">
    <property type="term" value="F:calcium ion binding"/>
    <property type="evidence" value="ECO:0007669"/>
    <property type="project" value="InterPro"/>
</dbReference>
<dbReference type="Gene3D" id="1.10.238.10">
    <property type="entry name" value="EF-hand"/>
    <property type="match status" value="1"/>
</dbReference>
<dbReference type="PROSITE" id="PS50222">
    <property type="entry name" value="EF_HAND_2"/>
    <property type="match status" value="1"/>
</dbReference>
<feature type="region of interest" description="Disordered" evidence="1">
    <location>
        <begin position="73"/>
        <end position="128"/>
    </location>
</feature>
<evidence type="ECO:0000259" key="2">
    <source>
        <dbReference type="PROSITE" id="PS50222"/>
    </source>
</evidence>
<evidence type="ECO:0000313" key="3">
    <source>
        <dbReference type="EMBL" id="QEF98321.1"/>
    </source>
</evidence>
<keyword evidence="4" id="KW-1185">Reference proteome</keyword>
<feature type="compositionally biased region" description="Low complexity" evidence="1">
    <location>
        <begin position="87"/>
        <end position="98"/>
    </location>
</feature>